<evidence type="ECO:0000256" key="5">
    <source>
        <dbReference type="PROSITE-ProRule" id="PRU00169"/>
    </source>
</evidence>
<evidence type="ECO:0000313" key="10">
    <source>
        <dbReference type="EMBL" id="GAA3997811.1"/>
    </source>
</evidence>
<dbReference type="SMART" id="SM00448">
    <property type="entry name" value="REC"/>
    <property type="match status" value="1"/>
</dbReference>
<evidence type="ECO:0000259" key="7">
    <source>
        <dbReference type="PROSITE" id="PS50110"/>
    </source>
</evidence>
<protein>
    <recommendedName>
        <fullName evidence="2">histidine kinase</fullName>
        <ecNumber evidence="2">2.7.13.3</ecNumber>
    </recommendedName>
</protein>
<keyword evidence="3 5" id="KW-0597">Phosphoprotein</keyword>
<dbReference type="Pfam" id="PF00072">
    <property type="entry name" value="Response_reg"/>
    <property type="match status" value="1"/>
</dbReference>
<dbReference type="CDD" id="cd16922">
    <property type="entry name" value="HATPase_EvgS-ArcB-TorS-like"/>
    <property type="match status" value="1"/>
</dbReference>
<dbReference type="PROSITE" id="PS50109">
    <property type="entry name" value="HIS_KIN"/>
    <property type="match status" value="1"/>
</dbReference>
<dbReference type="PANTHER" id="PTHR45339:SF1">
    <property type="entry name" value="HYBRID SIGNAL TRANSDUCTION HISTIDINE KINASE J"/>
    <property type="match status" value="1"/>
</dbReference>
<evidence type="ECO:0000259" key="8">
    <source>
        <dbReference type="PROSITE" id="PS50112"/>
    </source>
</evidence>
<dbReference type="PRINTS" id="PR00344">
    <property type="entry name" value="BCTRLSENSOR"/>
</dbReference>
<dbReference type="InterPro" id="IPR000700">
    <property type="entry name" value="PAS-assoc_C"/>
</dbReference>
<dbReference type="InterPro" id="IPR011006">
    <property type="entry name" value="CheY-like_superfamily"/>
</dbReference>
<evidence type="ECO:0000256" key="3">
    <source>
        <dbReference type="ARBA" id="ARBA00022553"/>
    </source>
</evidence>
<keyword evidence="11" id="KW-1185">Reference proteome</keyword>
<evidence type="ECO:0000259" key="6">
    <source>
        <dbReference type="PROSITE" id="PS50109"/>
    </source>
</evidence>
<keyword evidence="4" id="KW-0902">Two-component regulatory system</keyword>
<dbReference type="CDD" id="cd00130">
    <property type="entry name" value="PAS"/>
    <property type="match status" value="2"/>
</dbReference>
<dbReference type="EC" id="2.7.13.3" evidence="2"/>
<organism evidence="10 11">
    <name type="scientific">Hymenobacter fastidiosus</name>
    <dbReference type="NCBI Taxonomy" id="486264"/>
    <lineage>
        <taxon>Bacteria</taxon>
        <taxon>Pseudomonadati</taxon>
        <taxon>Bacteroidota</taxon>
        <taxon>Cytophagia</taxon>
        <taxon>Cytophagales</taxon>
        <taxon>Hymenobacteraceae</taxon>
        <taxon>Hymenobacter</taxon>
    </lineage>
</organism>
<dbReference type="Gene3D" id="1.10.287.130">
    <property type="match status" value="1"/>
</dbReference>
<dbReference type="InterPro" id="IPR013656">
    <property type="entry name" value="PAS_4"/>
</dbReference>
<dbReference type="Proteomes" id="UP001500567">
    <property type="component" value="Unassembled WGS sequence"/>
</dbReference>
<proteinExistence type="predicted"/>
<dbReference type="NCBIfam" id="TIGR00229">
    <property type="entry name" value="sensory_box"/>
    <property type="match status" value="2"/>
</dbReference>
<dbReference type="InterPro" id="IPR005467">
    <property type="entry name" value="His_kinase_dom"/>
</dbReference>
<dbReference type="Gene3D" id="3.30.450.20">
    <property type="entry name" value="PAS domain"/>
    <property type="match status" value="2"/>
</dbReference>
<accession>A0ABP7RI20</accession>
<dbReference type="Gene3D" id="3.40.50.2300">
    <property type="match status" value="1"/>
</dbReference>
<reference evidence="11" key="1">
    <citation type="journal article" date="2019" name="Int. J. Syst. Evol. Microbiol.">
        <title>The Global Catalogue of Microorganisms (GCM) 10K type strain sequencing project: providing services to taxonomists for standard genome sequencing and annotation.</title>
        <authorList>
            <consortium name="The Broad Institute Genomics Platform"/>
            <consortium name="The Broad Institute Genome Sequencing Center for Infectious Disease"/>
            <person name="Wu L."/>
            <person name="Ma J."/>
        </authorList>
    </citation>
    <scope>NUCLEOTIDE SEQUENCE [LARGE SCALE GENOMIC DNA]</scope>
    <source>
        <strain evidence="11">JCM 17224</strain>
    </source>
</reference>
<dbReference type="SUPFAM" id="SSF55785">
    <property type="entry name" value="PYP-like sensor domain (PAS domain)"/>
    <property type="match status" value="2"/>
</dbReference>
<dbReference type="RefSeq" id="WP_345070852.1">
    <property type="nucleotide sequence ID" value="NZ_BAABDJ010000002.1"/>
</dbReference>
<gene>
    <name evidence="10" type="ORF">GCM10022408_05710</name>
</gene>
<name>A0ABP7RI20_9BACT</name>
<feature type="domain" description="PAS" evidence="8">
    <location>
        <begin position="4"/>
        <end position="58"/>
    </location>
</feature>
<dbReference type="SMART" id="SM00387">
    <property type="entry name" value="HATPase_c"/>
    <property type="match status" value="1"/>
</dbReference>
<dbReference type="CDD" id="cd17546">
    <property type="entry name" value="REC_hyHK_CKI1_RcsC-like"/>
    <property type="match status" value="1"/>
</dbReference>
<dbReference type="InterPro" id="IPR036097">
    <property type="entry name" value="HisK_dim/P_sf"/>
</dbReference>
<evidence type="ECO:0000259" key="9">
    <source>
        <dbReference type="PROSITE" id="PS50113"/>
    </source>
</evidence>
<dbReference type="Gene3D" id="3.30.565.10">
    <property type="entry name" value="Histidine kinase-like ATPase, C-terminal domain"/>
    <property type="match status" value="1"/>
</dbReference>
<evidence type="ECO:0000313" key="11">
    <source>
        <dbReference type="Proteomes" id="UP001500567"/>
    </source>
</evidence>
<dbReference type="Pfam" id="PF08448">
    <property type="entry name" value="PAS_4"/>
    <property type="match status" value="1"/>
</dbReference>
<evidence type="ECO:0000256" key="1">
    <source>
        <dbReference type="ARBA" id="ARBA00000085"/>
    </source>
</evidence>
<dbReference type="SUPFAM" id="SSF47384">
    <property type="entry name" value="Homodimeric domain of signal transducing histidine kinase"/>
    <property type="match status" value="1"/>
</dbReference>
<evidence type="ECO:0000256" key="2">
    <source>
        <dbReference type="ARBA" id="ARBA00012438"/>
    </source>
</evidence>
<dbReference type="PROSITE" id="PS50112">
    <property type="entry name" value="PAS"/>
    <property type="match status" value="2"/>
</dbReference>
<dbReference type="InterPro" id="IPR003594">
    <property type="entry name" value="HATPase_dom"/>
</dbReference>
<dbReference type="InterPro" id="IPR003661">
    <property type="entry name" value="HisK_dim/P_dom"/>
</dbReference>
<dbReference type="Pfam" id="PF00512">
    <property type="entry name" value="HisKA"/>
    <property type="match status" value="1"/>
</dbReference>
<dbReference type="CDD" id="cd00082">
    <property type="entry name" value="HisKA"/>
    <property type="match status" value="1"/>
</dbReference>
<feature type="domain" description="PAS" evidence="8">
    <location>
        <begin position="588"/>
        <end position="643"/>
    </location>
</feature>
<dbReference type="EMBL" id="BAABDJ010000002">
    <property type="protein sequence ID" value="GAA3997811.1"/>
    <property type="molecule type" value="Genomic_DNA"/>
</dbReference>
<dbReference type="PANTHER" id="PTHR45339">
    <property type="entry name" value="HYBRID SIGNAL TRANSDUCTION HISTIDINE KINASE J"/>
    <property type="match status" value="1"/>
</dbReference>
<dbReference type="PROSITE" id="PS50113">
    <property type="entry name" value="PAC"/>
    <property type="match status" value="1"/>
</dbReference>
<dbReference type="Pfam" id="PF02518">
    <property type="entry name" value="HATPase_c"/>
    <property type="match status" value="1"/>
</dbReference>
<evidence type="ECO:0000256" key="4">
    <source>
        <dbReference type="ARBA" id="ARBA00023012"/>
    </source>
</evidence>
<dbReference type="InterPro" id="IPR001789">
    <property type="entry name" value="Sig_transdc_resp-reg_receiver"/>
</dbReference>
<dbReference type="SMART" id="SM00091">
    <property type="entry name" value="PAS"/>
    <property type="match status" value="2"/>
</dbReference>
<dbReference type="InterPro" id="IPR000014">
    <property type="entry name" value="PAS"/>
</dbReference>
<dbReference type="InterPro" id="IPR004358">
    <property type="entry name" value="Sig_transdc_His_kin-like_C"/>
</dbReference>
<feature type="domain" description="PAC" evidence="9">
    <location>
        <begin position="659"/>
        <end position="711"/>
    </location>
</feature>
<sequence length="1271" mass="142102">MKESENQYRRLIEASQDLLVTVNLEGIILDTNEAAVKITGVDREALLGSDFFAYFTAPALVRDMYRKVVATGAVTNVPFTMIHANGTLTEVLFDGTVNRDNHGKVLGAVIVTREIAEKNWAAELGIANKELAFQHNEKEKRADELSIANEELAFQNDEKEKRAAELSVANEELAFQNDEKEKRAAELGIANEELAFQNDEKEKRAAELSVANEELAFQNDEKEKRAAELSIANIELAFQNDEKEKRAQELSIANMELAFQNDEKEKRAAELGIANEELAFQNDEKEKRAQELSVANTELAFQNDEKEKRAAELSIANKELAFQNDEKEKRAAELSVANEELAFQNNEKEKRAAELGIANEELAFQNDEKEKRAQELSVANTELAFQNDEKEKRAAELSIANKELAFQNDEKEKRAAELSIANKELAFQNDEKEKRAQELSIANKELAFQNDEKEKRAAELSIANEELAFQNDEKEKRAQELSVANTELAFQNDEKEKRAAELGIANEELAFQNDEKEKRAQELSIANTELAFQNDEKEKRAAELSIANIELAFQNDEKEKRAAELVIANEELAFQNDEKIKRAAELRIANYARGLIEASRDPLVTISPEGKITDMNMATVYITGLDREQLLGSDFFVYFTEPQMAREVYQEVFAKGTVADSPLTLRHKDGKLTDVLFNGSVYKNDEGHVLGVVVVARDVTDQKRIATELNEAKIAAEQATVLAEEAQAKAETATGIAEDAVKAKQQFLSNMSHEIRTPMNAIIGFTKVVLKTELTEKQQEYLTAIKLSGDTLIVLINDILDLAKVDAGKMTFEQIPFKLSASVSAMVHLFETKIQEKNLELVMEYDDKIPEVVVGDPVRLHQIILNLVSNAVKFTSEGRITVGVRMLVQDKEKVILEFAVTDTGIGIEEAKLGTVFDNFQQATSGTSRLYGGTGLGLAIVRNLVEPQGGTITVKSKVGVGSTFSFILSFAKTLEKADTDTNLIIERETGFKDVKILVVEDIALNQLLMRTLLEDFGFEMEVAGNGRIAVEKLRTTRYDIVLMDLQMPEMNGFEATEYIRTQLNLKVPIIALTADVTTVDVEKCKAVGMNDYISKPIDDKLLYSKIIKHLKIADHAKEAVAPDQDARVPAELLPCVNFDYLRRITKSDARMAEMIYLYLQEIPQLVQTMKKAIAENEWKALKLATHSIIPTFATMGINPKFEDIAKDLQALAVLLIANEESEEATAETMNRALASFTKIEVVCALAARELEEKLQRISQTLQVARAKPEETI</sequence>
<dbReference type="InterPro" id="IPR036890">
    <property type="entry name" value="HATPase_C_sf"/>
</dbReference>
<feature type="domain" description="Response regulatory" evidence="7">
    <location>
        <begin position="994"/>
        <end position="1109"/>
    </location>
</feature>
<feature type="modified residue" description="4-aspartylphosphate" evidence="5">
    <location>
        <position position="1043"/>
    </location>
</feature>
<dbReference type="SUPFAM" id="SSF52172">
    <property type="entry name" value="CheY-like"/>
    <property type="match status" value="1"/>
</dbReference>
<dbReference type="InterPro" id="IPR001610">
    <property type="entry name" value="PAC"/>
</dbReference>
<dbReference type="SMART" id="SM00086">
    <property type="entry name" value="PAC"/>
    <property type="match status" value="2"/>
</dbReference>
<comment type="catalytic activity">
    <reaction evidence="1">
        <text>ATP + protein L-histidine = ADP + protein N-phospho-L-histidine.</text>
        <dbReference type="EC" id="2.7.13.3"/>
    </reaction>
</comment>
<comment type="caution">
    <text evidence="10">The sequence shown here is derived from an EMBL/GenBank/DDBJ whole genome shotgun (WGS) entry which is preliminary data.</text>
</comment>
<dbReference type="SMART" id="SM00388">
    <property type="entry name" value="HisKA"/>
    <property type="match status" value="1"/>
</dbReference>
<dbReference type="SUPFAM" id="SSF55874">
    <property type="entry name" value="ATPase domain of HSP90 chaperone/DNA topoisomerase II/histidine kinase"/>
    <property type="match status" value="1"/>
</dbReference>
<dbReference type="InterPro" id="IPR035965">
    <property type="entry name" value="PAS-like_dom_sf"/>
</dbReference>
<feature type="domain" description="Histidine kinase" evidence="6">
    <location>
        <begin position="750"/>
        <end position="971"/>
    </location>
</feature>
<dbReference type="Pfam" id="PF13426">
    <property type="entry name" value="PAS_9"/>
    <property type="match status" value="1"/>
</dbReference>
<dbReference type="PROSITE" id="PS50110">
    <property type="entry name" value="RESPONSE_REGULATORY"/>
    <property type="match status" value="1"/>
</dbReference>